<comment type="caution">
    <text evidence="2">The sequence shown here is derived from an EMBL/GenBank/DDBJ whole genome shotgun (WGS) entry which is preliminary data.</text>
</comment>
<dbReference type="EMBL" id="BPLR01006099">
    <property type="protein sequence ID" value="GIY07403.1"/>
    <property type="molecule type" value="Genomic_DNA"/>
</dbReference>
<proteinExistence type="predicted"/>
<accession>A0AAV4QBH9</accession>
<name>A0AAV4QBH9_CAEEX</name>
<reference evidence="2 3" key="1">
    <citation type="submission" date="2021-06" db="EMBL/GenBank/DDBJ databases">
        <title>Caerostris extrusa draft genome.</title>
        <authorList>
            <person name="Kono N."/>
            <person name="Arakawa K."/>
        </authorList>
    </citation>
    <scope>NUCLEOTIDE SEQUENCE [LARGE SCALE GENOMIC DNA]</scope>
</reference>
<dbReference type="Proteomes" id="UP001054945">
    <property type="component" value="Unassembled WGS sequence"/>
</dbReference>
<protein>
    <recommendedName>
        <fullName evidence="4">Ribosomal protein L27</fullName>
    </recommendedName>
</protein>
<sequence length="78" mass="8772">MSMNQRSWNMCESSPGPSNQRRQLLGDACAPQRGNYREGRPHVFGTRGSIVLKKQPGRYVTAVAKGDRRFFESVTNSL</sequence>
<keyword evidence="3" id="KW-1185">Reference proteome</keyword>
<feature type="region of interest" description="Disordered" evidence="1">
    <location>
        <begin position="1"/>
        <end position="23"/>
    </location>
</feature>
<evidence type="ECO:0000256" key="1">
    <source>
        <dbReference type="SAM" id="MobiDB-lite"/>
    </source>
</evidence>
<dbReference type="AlphaFoldDB" id="A0AAV4QBH9"/>
<evidence type="ECO:0000313" key="2">
    <source>
        <dbReference type="EMBL" id="GIY07403.1"/>
    </source>
</evidence>
<evidence type="ECO:0000313" key="3">
    <source>
        <dbReference type="Proteomes" id="UP001054945"/>
    </source>
</evidence>
<organism evidence="2 3">
    <name type="scientific">Caerostris extrusa</name>
    <name type="common">Bark spider</name>
    <name type="synonym">Caerostris bankana</name>
    <dbReference type="NCBI Taxonomy" id="172846"/>
    <lineage>
        <taxon>Eukaryota</taxon>
        <taxon>Metazoa</taxon>
        <taxon>Ecdysozoa</taxon>
        <taxon>Arthropoda</taxon>
        <taxon>Chelicerata</taxon>
        <taxon>Arachnida</taxon>
        <taxon>Araneae</taxon>
        <taxon>Araneomorphae</taxon>
        <taxon>Entelegynae</taxon>
        <taxon>Araneoidea</taxon>
        <taxon>Araneidae</taxon>
        <taxon>Caerostris</taxon>
    </lineage>
</organism>
<gene>
    <name evidence="2" type="ORF">CEXT_749391</name>
</gene>
<evidence type="ECO:0008006" key="4">
    <source>
        <dbReference type="Google" id="ProtNLM"/>
    </source>
</evidence>
<feature type="compositionally biased region" description="Polar residues" evidence="1">
    <location>
        <begin position="1"/>
        <end position="22"/>
    </location>
</feature>